<name>A0AAV7U8L3_PLEWA</name>
<evidence type="ECO:0000313" key="3">
    <source>
        <dbReference type="Proteomes" id="UP001066276"/>
    </source>
</evidence>
<dbReference type="Proteomes" id="UP001066276">
    <property type="component" value="Chromosome 3_1"/>
</dbReference>
<feature type="compositionally biased region" description="Basic and acidic residues" evidence="1">
    <location>
        <begin position="53"/>
        <end position="67"/>
    </location>
</feature>
<organism evidence="2 3">
    <name type="scientific">Pleurodeles waltl</name>
    <name type="common">Iberian ribbed newt</name>
    <dbReference type="NCBI Taxonomy" id="8319"/>
    <lineage>
        <taxon>Eukaryota</taxon>
        <taxon>Metazoa</taxon>
        <taxon>Chordata</taxon>
        <taxon>Craniata</taxon>
        <taxon>Vertebrata</taxon>
        <taxon>Euteleostomi</taxon>
        <taxon>Amphibia</taxon>
        <taxon>Batrachia</taxon>
        <taxon>Caudata</taxon>
        <taxon>Salamandroidea</taxon>
        <taxon>Salamandridae</taxon>
        <taxon>Pleurodelinae</taxon>
        <taxon>Pleurodeles</taxon>
    </lineage>
</organism>
<dbReference type="EMBL" id="JANPWB010000005">
    <property type="protein sequence ID" value="KAJ1185143.1"/>
    <property type="molecule type" value="Genomic_DNA"/>
</dbReference>
<reference evidence="2" key="1">
    <citation type="journal article" date="2022" name="bioRxiv">
        <title>Sequencing and chromosome-scale assembly of the giantPleurodeles waltlgenome.</title>
        <authorList>
            <person name="Brown T."/>
            <person name="Elewa A."/>
            <person name="Iarovenko S."/>
            <person name="Subramanian E."/>
            <person name="Araus A.J."/>
            <person name="Petzold A."/>
            <person name="Susuki M."/>
            <person name="Suzuki K.-i.T."/>
            <person name="Hayashi T."/>
            <person name="Toyoda A."/>
            <person name="Oliveira C."/>
            <person name="Osipova E."/>
            <person name="Leigh N.D."/>
            <person name="Simon A."/>
            <person name="Yun M.H."/>
        </authorList>
    </citation>
    <scope>NUCLEOTIDE SEQUENCE</scope>
    <source>
        <strain evidence="2">20211129_DDA</strain>
        <tissue evidence="2">Liver</tissue>
    </source>
</reference>
<sequence>MRGGGSDQWKTAKRSRPRTKPTQEQWDRDKQLALEAVASLGQGNVAEEAGSEDSDHRTHSTDSDSHQSEQAPRVTPQSADDL</sequence>
<evidence type="ECO:0000256" key="1">
    <source>
        <dbReference type="SAM" id="MobiDB-lite"/>
    </source>
</evidence>
<keyword evidence="3" id="KW-1185">Reference proteome</keyword>
<protein>
    <submittedName>
        <fullName evidence="2">Uncharacterized protein</fullName>
    </submittedName>
</protein>
<evidence type="ECO:0000313" key="2">
    <source>
        <dbReference type="EMBL" id="KAJ1185143.1"/>
    </source>
</evidence>
<dbReference type="AlphaFoldDB" id="A0AAV7U8L3"/>
<gene>
    <name evidence="2" type="ORF">NDU88_001938</name>
</gene>
<feature type="region of interest" description="Disordered" evidence="1">
    <location>
        <begin position="1"/>
        <end position="82"/>
    </location>
</feature>
<proteinExistence type="predicted"/>
<comment type="caution">
    <text evidence="2">The sequence shown here is derived from an EMBL/GenBank/DDBJ whole genome shotgun (WGS) entry which is preliminary data.</text>
</comment>
<accession>A0AAV7U8L3</accession>